<dbReference type="AlphaFoldDB" id="A0AAV9PKP9"/>
<feature type="compositionally biased region" description="Polar residues" evidence="1">
    <location>
        <begin position="255"/>
        <end position="276"/>
    </location>
</feature>
<evidence type="ECO:0000313" key="2">
    <source>
        <dbReference type="EMBL" id="KAK5173265.1"/>
    </source>
</evidence>
<dbReference type="Proteomes" id="UP001337655">
    <property type="component" value="Unassembled WGS sequence"/>
</dbReference>
<keyword evidence="3" id="KW-1185">Reference proteome</keyword>
<accession>A0AAV9PKP9</accession>
<organism evidence="2 3">
    <name type="scientific">Saxophila tyrrhenica</name>
    <dbReference type="NCBI Taxonomy" id="1690608"/>
    <lineage>
        <taxon>Eukaryota</taxon>
        <taxon>Fungi</taxon>
        <taxon>Dikarya</taxon>
        <taxon>Ascomycota</taxon>
        <taxon>Pezizomycotina</taxon>
        <taxon>Dothideomycetes</taxon>
        <taxon>Dothideomycetidae</taxon>
        <taxon>Mycosphaerellales</taxon>
        <taxon>Extremaceae</taxon>
        <taxon>Saxophila</taxon>
    </lineage>
</organism>
<evidence type="ECO:0000313" key="3">
    <source>
        <dbReference type="Proteomes" id="UP001337655"/>
    </source>
</evidence>
<protein>
    <submittedName>
        <fullName evidence="2">Uncharacterized protein</fullName>
    </submittedName>
</protein>
<comment type="caution">
    <text evidence="2">The sequence shown here is derived from an EMBL/GenBank/DDBJ whole genome shotgun (WGS) entry which is preliminary data.</text>
</comment>
<feature type="compositionally biased region" description="Polar residues" evidence="1">
    <location>
        <begin position="232"/>
        <end position="243"/>
    </location>
</feature>
<dbReference type="RefSeq" id="XP_064661960.1">
    <property type="nucleotide sequence ID" value="XM_064799205.1"/>
</dbReference>
<sequence>MSTITAIVTAARPRASFTTLPVEIQSLILSTAVVPYPIPHPGGSAYAPHNHHPKSLSRRNPVHKLDVIRISIQRSFGPSIGMGHILEAYCSVNELTVMLHQVSGPSANTMTTAQPFATNCGTFEENPALQAHVKSLKISVLSVMIIAQKKGGVEVKITAKQAGYTGRLEDTANKLLAFGLFQCLEQSFSAALALALFITCNMPDHIHLPGMNGEGSLKINLTAPTSLLQAHESTGRYTQNASHDATHSKQHKQAGEQSEPATQHPTNMANTSTKST</sequence>
<reference evidence="2 3" key="1">
    <citation type="submission" date="2023-08" db="EMBL/GenBank/DDBJ databases">
        <title>Black Yeasts Isolated from many extreme environments.</title>
        <authorList>
            <person name="Coleine C."/>
            <person name="Stajich J.E."/>
            <person name="Selbmann L."/>
        </authorList>
    </citation>
    <scope>NUCLEOTIDE SEQUENCE [LARGE SCALE GENOMIC DNA]</scope>
    <source>
        <strain evidence="2 3">CCFEE 5935</strain>
    </source>
</reference>
<proteinExistence type="predicted"/>
<evidence type="ECO:0000256" key="1">
    <source>
        <dbReference type="SAM" id="MobiDB-lite"/>
    </source>
</evidence>
<feature type="region of interest" description="Disordered" evidence="1">
    <location>
        <begin position="232"/>
        <end position="276"/>
    </location>
</feature>
<dbReference type="GeneID" id="89923293"/>
<name>A0AAV9PKP9_9PEZI</name>
<gene>
    <name evidence="2" type="ORF">LTR77_001946</name>
</gene>
<dbReference type="EMBL" id="JAVRRT010000003">
    <property type="protein sequence ID" value="KAK5173265.1"/>
    <property type="molecule type" value="Genomic_DNA"/>
</dbReference>